<dbReference type="AlphaFoldDB" id="A0AAV8YV76"/>
<keyword evidence="1" id="KW-0472">Membrane</keyword>
<evidence type="ECO:0000313" key="3">
    <source>
        <dbReference type="Proteomes" id="UP001162162"/>
    </source>
</evidence>
<sequence>MVGLGKALIDQDALNSLLTRLESTWKDRYPDRKPPLQPSDNILHYEEASHLVSESYSPLQMKGSETKKFQQNMTDDDFTYLQLIISCIPFYVNFIGGVSILESHRTIYKLLAISKNKEVAYWPLAQECMITTMVLDVLVQIVPYMEDEFIENAGPNKILYIISRYQTSGLDQNILRKCLKTLNIIIKRSSSDSIVNSLLYNDGLNLIIVDTADNLLLFLSH</sequence>
<reference evidence="2" key="1">
    <citation type="journal article" date="2023" name="Insect Mol. Biol.">
        <title>Genome sequencing provides insights into the evolution of gene families encoding plant cell wall-degrading enzymes in longhorned beetles.</title>
        <authorList>
            <person name="Shin N.R."/>
            <person name="Okamura Y."/>
            <person name="Kirsch R."/>
            <person name="Pauchet Y."/>
        </authorList>
    </citation>
    <scope>NUCLEOTIDE SEQUENCE</scope>
    <source>
        <strain evidence="2">AMC_N1</strain>
    </source>
</reference>
<accession>A0AAV8YV76</accession>
<evidence type="ECO:0000256" key="1">
    <source>
        <dbReference type="SAM" id="Phobius"/>
    </source>
</evidence>
<comment type="caution">
    <text evidence="2">The sequence shown here is derived from an EMBL/GenBank/DDBJ whole genome shotgun (WGS) entry which is preliminary data.</text>
</comment>
<evidence type="ECO:0008006" key="4">
    <source>
        <dbReference type="Google" id="ProtNLM"/>
    </source>
</evidence>
<proteinExistence type="predicted"/>
<protein>
    <recommendedName>
        <fullName evidence="4">MutS-like protein</fullName>
    </recommendedName>
</protein>
<dbReference type="Proteomes" id="UP001162162">
    <property type="component" value="Unassembled WGS sequence"/>
</dbReference>
<organism evidence="2 3">
    <name type="scientific">Aromia moschata</name>
    <dbReference type="NCBI Taxonomy" id="1265417"/>
    <lineage>
        <taxon>Eukaryota</taxon>
        <taxon>Metazoa</taxon>
        <taxon>Ecdysozoa</taxon>
        <taxon>Arthropoda</taxon>
        <taxon>Hexapoda</taxon>
        <taxon>Insecta</taxon>
        <taxon>Pterygota</taxon>
        <taxon>Neoptera</taxon>
        <taxon>Endopterygota</taxon>
        <taxon>Coleoptera</taxon>
        <taxon>Polyphaga</taxon>
        <taxon>Cucujiformia</taxon>
        <taxon>Chrysomeloidea</taxon>
        <taxon>Cerambycidae</taxon>
        <taxon>Cerambycinae</taxon>
        <taxon>Callichromatini</taxon>
        <taxon>Aromia</taxon>
    </lineage>
</organism>
<keyword evidence="1" id="KW-0812">Transmembrane</keyword>
<feature type="transmembrane region" description="Helical" evidence="1">
    <location>
        <begin position="80"/>
        <end position="101"/>
    </location>
</feature>
<dbReference type="EMBL" id="JAPWTK010000037">
    <property type="protein sequence ID" value="KAJ8955554.1"/>
    <property type="molecule type" value="Genomic_DNA"/>
</dbReference>
<gene>
    <name evidence="2" type="ORF">NQ318_001384</name>
</gene>
<evidence type="ECO:0000313" key="2">
    <source>
        <dbReference type="EMBL" id="KAJ8955554.1"/>
    </source>
</evidence>
<keyword evidence="3" id="KW-1185">Reference proteome</keyword>
<keyword evidence="1" id="KW-1133">Transmembrane helix</keyword>
<name>A0AAV8YV76_9CUCU</name>